<evidence type="ECO:0008006" key="3">
    <source>
        <dbReference type="Google" id="ProtNLM"/>
    </source>
</evidence>
<evidence type="ECO:0000313" key="1">
    <source>
        <dbReference type="EMBL" id="MFD1052220.1"/>
    </source>
</evidence>
<keyword evidence="2" id="KW-1185">Reference proteome</keyword>
<accession>A0ABW3MRU3</accession>
<reference evidence="2" key="1">
    <citation type="journal article" date="2019" name="Int. J. Syst. Evol. Microbiol.">
        <title>The Global Catalogue of Microorganisms (GCM) 10K type strain sequencing project: providing services to taxonomists for standard genome sequencing and annotation.</title>
        <authorList>
            <consortium name="The Broad Institute Genomics Platform"/>
            <consortium name="The Broad Institute Genome Sequencing Center for Infectious Disease"/>
            <person name="Wu L."/>
            <person name="Ma J."/>
        </authorList>
    </citation>
    <scope>NUCLEOTIDE SEQUENCE [LARGE SCALE GENOMIC DNA]</scope>
    <source>
        <strain evidence="2">JCM 31486</strain>
    </source>
</reference>
<protein>
    <recommendedName>
        <fullName evidence="3">SAM-dependent methyltransferase</fullName>
    </recommendedName>
</protein>
<gene>
    <name evidence="1" type="ORF">ACFQ1S_44915</name>
</gene>
<dbReference type="Proteomes" id="UP001597045">
    <property type="component" value="Unassembled WGS sequence"/>
</dbReference>
<evidence type="ECO:0000313" key="2">
    <source>
        <dbReference type="Proteomes" id="UP001597045"/>
    </source>
</evidence>
<comment type="caution">
    <text evidence="1">The sequence shown here is derived from an EMBL/GenBank/DDBJ whole genome shotgun (WGS) entry which is preliminary data.</text>
</comment>
<sequence length="81" mass="9397">AVGASWARVEVNFRLVADEDDWLRNQARSDLRSWLMDTASTVYTKPAEDRRARLLDLMVDAEPVLGPDRVHRYRFHLVSGR</sequence>
<feature type="non-terminal residue" evidence="1">
    <location>
        <position position="1"/>
    </location>
</feature>
<dbReference type="EMBL" id="JBHTIS010004237">
    <property type="protein sequence ID" value="MFD1052220.1"/>
    <property type="molecule type" value="Genomic_DNA"/>
</dbReference>
<name>A0ABW3MRU3_9PSEU</name>
<proteinExistence type="predicted"/>
<organism evidence="1 2">
    <name type="scientific">Kibdelosporangium lantanae</name>
    <dbReference type="NCBI Taxonomy" id="1497396"/>
    <lineage>
        <taxon>Bacteria</taxon>
        <taxon>Bacillati</taxon>
        <taxon>Actinomycetota</taxon>
        <taxon>Actinomycetes</taxon>
        <taxon>Pseudonocardiales</taxon>
        <taxon>Pseudonocardiaceae</taxon>
        <taxon>Kibdelosporangium</taxon>
    </lineage>
</organism>